<protein>
    <submittedName>
        <fullName evidence="1">Uncharacterized protein</fullName>
    </submittedName>
</protein>
<name>A0A3G5AJS0_9VIRU</name>
<reference evidence="1" key="1">
    <citation type="submission" date="2018-10" db="EMBL/GenBank/DDBJ databases">
        <title>Hidden diversity of soil giant viruses.</title>
        <authorList>
            <person name="Schulz F."/>
            <person name="Alteio L."/>
            <person name="Goudeau D."/>
            <person name="Ryan E.M."/>
            <person name="Malmstrom R.R."/>
            <person name="Blanchard J."/>
            <person name="Woyke T."/>
        </authorList>
    </citation>
    <scope>NUCLEOTIDE SEQUENCE</scope>
    <source>
        <strain evidence="1">SYV1</strain>
    </source>
</reference>
<dbReference type="EMBL" id="MK072529">
    <property type="protein sequence ID" value="AYV87084.1"/>
    <property type="molecule type" value="Genomic_DNA"/>
</dbReference>
<proteinExistence type="predicted"/>
<accession>A0A3G5AJS0</accession>
<sequence>MSDFYLLSTRSNSNIPNLDDDNEPGTQVRISKNELTPANNLLINHTAILSDNSTTNEEATIVTIPSLMTETISGEEGGSRSTPRAEDDPWAIDDIDVTYNLEKDKNPDVQAVFEAARDHHVDTLETILMKYNGDKVNLPLVFGNCFIKGGLLGRNSKLLPWIQRANLLTPELIECVLNLCGIFGNTEYVTWIVSTCEWNKIDINPASFYRILVNASIHGKYKVLRQTLLIMASMKLDPTVYPHTNKKPHKSKKQ</sequence>
<evidence type="ECO:0000313" key="1">
    <source>
        <dbReference type="EMBL" id="AYV87084.1"/>
    </source>
</evidence>
<gene>
    <name evidence="1" type="ORF">Sylvanvirus23_9</name>
</gene>
<organism evidence="1">
    <name type="scientific">Sylvanvirus sp</name>
    <dbReference type="NCBI Taxonomy" id="2487774"/>
    <lineage>
        <taxon>Viruses</taxon>
    </lineage>
</organism>